<evidence type="ECO:0000313" key="12">
    <source>
        <dbReference type="Proteomes" id="UP000320176"/>
    </source>
</evidence>
<reference evidence="11 12" key="1">
    <citation type="submission" date="2019-02" db="EMBL/GenBank/DDBJ databases">
        <title>Deep-cultivation of Planctomycetes and their phenomic and genomic characterization uncovers novel biology.</title>
        <authorList>
            <person name="Wiegand S."/>
            <person name="Jogler M."/>
            <person name="Boedeker C."/>
            <person name="Pinto D."/>
            <person name="Vollmers J."/>
            <person name="Rivas-Marin E."/>
            <person name="Kohn T."/>
            <person name="Peeters S.H."/>
            <person name="Heuer A."/>
            <person name="Rast P."/>
            <person name="Oberbeckmann S."/>
            <person name="Bunk B."/>
            <person name="Jeske O."/>
            <person name="Meyerdierks A."/>
            <person name="Storesund J.E."/>
            <person name="Kallscheuer N."/>
            <person name="Luecker S."/>
            <person name="Lage O.M."/>
            <person name="Pohl T."/>
            <person name="Merkel B.J."/>
            <person name="Hornburger P."/>
            <person name="Mueller R.-W."/>
            <person name="Bruemmer F."/>
            <person name="Labrenz M."/>
            <person name="Spormann A.M."/>
            <person name="Op Den Camp H."/>
            <person name="Overmann J."/>
            <person name="Amann R."/>
            <person name="Jetten M.S.M."/>
            <person name="Mascher T."/>
            <person name="Medema M.H."/>
            <person name="Devos D.P."/>
            <person name="Kaster A.-K."/>
            <person name="Ovreas L."/>
            <person name="Rohde M."/>
            <person name="Galperin M.Y."/>
            <person name="Jogler C."/>
        </authorList>
    </citation>
    <scope>NUCLEOTIDE SEQUENCE [LARGE SCALE GENOMIC DNA]</scope>
    <source>
        <strain evidence="11 12">Pla52n</strain>
    </source>
</reference>
<dbReference type="EMBL" id="SJPN01000008">
    <property type="protein sequence ID" value="TWT93819.1"/>
    <property type="molecule type" value="Genomic_DNA"/>
</dbReference>
<dbReference type="GO" id="GO:0004553">
    <property type="term" value="F:hydrolase activity, hydrolyzing O-glycosyl compounds"/>
    <property type="evidence" value="ECO:0007669"/>
    <property type="project" value="InterPro"/>
</dbReference>
<feature type="chain" id="PRO_5022764511" evidence="9">
    <location>
        <begin position="23"/>
        <end position="513"/>
    </location>
</feature>
<proteinExistence type="inferred from homology"/>
<comment type="caution">
    <text evidence="11">The sequence shown here is derived from an EMBL/GenBank/DDBJ whole genome shotgun (WGS) entry which is preliminary data.</text>
</comment>
<gene>
    <name evidence="11" type="primary">xsa</name>
    <name evidence="11" type="ORF">Pla52n_56470</name>
</gene>
<feature type="signal peptide" evidence="9">
    <location>
        <begin position="1"/>
        <end position="22"/>
    </location>
</feature>
<dbReference type="AlphaFoldDB" id="A0A5C6A2Q4"/>
<dbReference type="Gene3D" id="2.60.120.560">
    <property type="entry name" value="Exo-inulinase, domain 1"/>
    <property type="match status" value="1"/>
</dbReference>
<evidence type="ECO:0000256" key="4">
    <source>
        <dbReference type="ARBA" id="ARBA00023277"/>
    </source>
</evidence>
<evidence type="ECO:0000256" key="8">
    <source>
        <dbReference type="RuleBase" id="RU361187"/>
    </source>
</evidence>
<organism evidence="11 12">
    <name type="scientific">Stieleria varia</name>
    <dbReference type="NCBI Taxonomy" id="2528005"/>
    <lineage>
        <taxon>Bacteria</taxon>
        <taxon>Pseudomonadati</taxon>
        <taxon>Planctomycetota</taxon>
        <taxon>Planctomycetia</taxon>
        <taxon>Pirellulales</taxon>
        <taxon>Pirellulaceae</taxon>
        <taxon>Stieleria</taxon>
    </lineage>
</organism>
<comment type="similarity">
    <text evidence="1 8">Belongs to the glycosyl hydrolase 43 family.</text>
</comment>
<keyword evidence="12" id="KW-1185">Reference proteome</keyword>
<dbReference type="InterPro" id="IPR010496">
    <property type="entry name" value="AL/BT2_dom"/>
</dbReference>
<dbReference type="Pfam" id="PF06439">
    <property type="entry name" value="3keto-disac_hyd"/>
    <property type="match status" value="1"/>
</dbReference>
<protein>
    <submittedName>
        <fullName evidence="11">Xylosidase/arabinosidase</fullName>
    </submittedName>
</protein>
<feature type="site" description="Important for catalytic activity, responsible for pKa modulation of the active site Glu and correct orientation of both the proton donor and substrate" evidence="7">
    <location>
        <position position="334"/>
    </location>
</feature>
<dbReference type="Proteomes" id="UP000320176">
    <property type="component" value="Unassembled WGS sequence"/>
</dbReference>
<dbReference type="SUPFAM" id="SSF49899">
    <property type="entry name" value="Concanavalin A-like lectins/glucanases"/>
    <property type="match status" value="1"/>
</dbReference>
<evidence type="ECO:0000259" key="10">
    <source>
        <dbReference type="Pfam" id="PF06439"/>
    </source>
</evidence>
<keyword evidence="2" id="KW-0624">Polysaccharide degradation</keyword>
<sequence length="513" mass="57334" precursor="true">MIRQTSILFFVLVVLTTTTGRASIAAAEPDASRAVILSDSLQQLAADRWSTAGGQWRPGASGITVTGGQGPRLMLTNQSLQDFELEVEVRTNAQAGVVFRVADSQPGVDAYRGYYVGVDAGAESILWGASEGAWRQIASRPGPIDSSHWYRLRLIVRDANVKVFVDNVAAGSTEFPIIDGIDQANRVGQVGLRSLGRESRFRNLVIRELEPLNAAPTYTNPLKPGIADPTVLLHEGIYYLYCTHSHDHPDMRRGIRLFTSPNLVNWDDRGYIVRNEDSWGDSRFWAPDIIERNGKFYLYYAADTRICVAVADSPAGPFKQIGDRPMSPDSIRIDAHVFQDDDGQCYFYYVHFNRGNEIWGGKLNDDMITVDESSLKRLIQPDQGWERHQAPIAEGPEVLKHNGVYYLTYSGSHFESPEYAVGYATSDSPLGPWKKYQYNPIMKSTAYAHGTAHHCITESLDGKEKWIVYHRHFSLTETEPRQLSIDRLRFVPQDDGPDVLAVWGPTSSPQPVP</sequence>
<dbReference type="Pfam" id="PF04616">
    <property type="entry name" value="Glyco_hydro_43"/>
    <property type="match status" value="1"/>
</dbReference>
<dbReference type="Gene3D" id="2.115.10.20">
    <property type="entry name" value="Glycosyl hydrolase domain, family 43"/>
    <property type="match status" value="1"/>
</dbReference>
<feature type="active site" description="Proton donor" evidence="6">
    <location>
        <position position="394"/>
    </location>
</feature>
<dbReference type="GO" id="GO:0045493">
    <property type="term" value="P:xylan catabolic process"/>
    <property type="evidence" value="ECO:0007669"/>
    <property type="project" value="UniProtKB-KW"/>
</dbReference>
<evidence type="ECO:0000256" key="6">
    <source>
        <dbReference type="PIRSR" id="PIRSR606710-1"/>
    </source>
</evidence>
<feature type="domain" description="3-keto-alpha-glucoside-1,2-lyase/3-keto-2-hydroxy-glucal hydratase" evidence="10">
    <location>
        <begin position="47"/>
        <end position="207"/>
    </location>
</feature>
<keyword evidence="3 8" id="KW-0378">Hydrolase</keyword>
<evidence type="ECO:0000256" key="1">
    <source>
        <dbReference type="ARBA" id="ARBA00009865"/>
    </source>
</evidence>
<evidence type="ECO:0000313" key="11">
    <source>
        <dbReference type="EMBL" id="TWT93819.1"/>
    </source>
</evidence>
<dbReference type="InterPro" id="IPR052176">
    <property type="entry name" value="Glycosyl_Hydrlase_43_Enz"/>
</dbReference>
<evidence type="ECO:0000256" key="2">
    <source>
        <dbReference type="ARBA" id="ARBA00022651"/>
    </source>
</evidence>
<evidence type="ECO:0000256" key="9">
    <source>
        <dbReference type="SAM" id="SignalP"/>
    </source>
</evidence>
<dbReference type="OrthoDB" id="9801455at2"/>
<keyword evidence="5 8" id="KW-0326">Glycosidase</keyword>
<dbReference type="RefSeq" id="WP_146522643.1">
    <property type="nucleotide sequence ID" value="NZ_CP151726.1"/>
</dbReference>
<evidence type="ECO:0000256" key="7">
    <source>
        <dbReference type="PIRSR" id="PIRSR606710-2"/>
    </source>
</evidence>
<keyword evidence="9" id="KW-0732">Signal</keyword>
<dbReference type="InterPro" id="IPR006710">
    <property type="entry name" value="Glyco_hydro_43"/>
</dbReference>
<dbReference type="PANTHER" id="PTHR43772:SF2">
    <property type="entry name" value="PUTATIVE (AFU_ORTHOLOGUE AFUA_2G04480)-RELATED"/>
    <property type="match status" value="1"/>
</dbReference>
<accession>A0A5C6A2Q4</accession>
<dbReference type="InterPro" id="IPR023296">
    <property type="entry name" value="Glyco_hydro_beta-prop_sf"/>
</dbReference>
<dbReference type="CDD" id="cd08991">
    <property type="entry name" value="GH43_HoAraf43-like"/>
    <property type="match status" value="1"/>
</dbReference>
<keyword evidence="2" id="KW-0858">Xylan degradation</keyword>
<dbReference type="PANTHER" id="PTHR43772">
    <property type="entry name" value="ENDO-1,4-BETA-XYLANASE"/>
    <property type="match status" value="1"/>
</dbReference>
<dbReference type="SUPFAM" id="SSF75005">
    <property type="entry name" value="Arabinanase/levansucrase/invertase"/>
    <property type="match status" value="1"/>
</dbReference>
<name>A0A5C6A2Q4_9BACT</name>
<dbReference type="InterPro" id="IPR013320">
    <property type="entry name" value="ConA-like_dom_sf"/>
</dbReference>
<evidence type="ECO:0000256" key="3">
    <source>
        <dbReference type="ARBA" id="ARBA00022801"/>
    </source>
</evidence>
<keyword evidence="4" id="KW-0119">Carbohydrate metabolism</keyword>
<evidence type="ECO:0000256" key="5">
    <source>
        <dbReference type="ARBA" id="ARBA00023295"/>
    </source>
</evidence>
<feature type="active site" description="Proton acceptor" evidence="6">
    <location>
        <position position="228"/>
    </location>
</feature>